<dbReference type="OrthoDB" id="3344688at2759"/>
<reference evidence="1 2" key="1">
    <citation type="journal article" date="2012" name="Plant Cell">
        <title>Genome comparison of barley and maize smut fungi reveals targeted loss of RNA silencing components and species-specific presence of transposable elements.</title>
        <authorList>
            <person name="Laurie J.D."/>
            <person name="Ali S."/>
            <person name="Linning R."/>
            <person name="Mannhaupt G."/>
            <person name="Wong P."/>
            <person name="Gueldener U."/>
            <person name="Muensterkoetter M."/>
            <person name="Moore R."/>
            <person name="Kahmann R."/>
            <person name="Bakkeren G."/>
            <person name="Schirawski J."/>
        </authorList>
    </citation>
    <scope>NUCLEOTIDE SEQUENCE [LARGE SCALE GENOMIC DNA]</scope>
    <source>
        <strain evidence="2">Uh4875-4</strain>
    </source>
</reference>
<evidence type="ECO:0000313" key="2">
    <source>
        <dbReference type="Proteomes" id="UP000006174"/>
    </source>
</evidence>
<accession>I2FMD2</accession>
<protein>
    <recommendedName>
        <fullName evidence="3">Integrase catalytic domain-containing protein</fullName>
    </recommendedName>
</protein>
<name>I2FMD2_USTHO</name>
<evidence type="ECO:0000313" key="1">
    <source>
        <dbReference type="EMBL" id="CCF48075.1"/>
    </source>
</evidence>
<dbReference type="HOGENOM" id="CLU_1679262_0_0_1"/>
<gene>
    <name evidence="1" type="ORF">UHOR_12662</name>
</gene>
<dbReference type="AlphaFoldDB" id="I2FMD2"/>
<keyword evidence="2" id="KW-1185">Reference proteome</keyword>
<dbReference type="InterPro" id="IPR036397">
    <property type="entry name" value="RNaseH_sf"/>
</dbReference>
<evidence type="ECO:0008006" key="3">
    <source>
        <dbReference type="Google" id="ProtNLM"/>
    </source>
</evidence>
<dbReference type="Proteomes" id="UP000006174">
    <property type="component" value="Unassembled WGS sequence"/>
</dbReference>
<sequence>MGPLHSATQYSFVLIIHDAHSSMIWVQGLAHKGAAYQEAAWWLSKIHATKNQRLSEVRVDQGELWSAAFCELCSSMGMKISASPTQQQTPLTTGICVSAGTTTIYSREGELAFNRNVSILYSDSSGAHAIASDPQHFKRTKHIDIAHFFLQDEVASQ</sequence>
<dbReference type="GO" id="GO:0003676">
    <property type="term" value="F:nucleic acid binding"/>
    <property type="evidence" value="ECO:0007669"/>
    <property type="project" value="InterPro"/>
</dbReference>
<dbReference type="EMBL" id="CAGI01000074">
    <property type="protein sequence ID" value="CCF48075.1"/>
    <property type="molecule type" value="Genomic_DNA"/>
</dbReference>
<dbReference type="Gene3D" id="3.30.420.10">
    <property type="entry name" value="Ribonuclease H-like superfamily/Ribonuclease H"/>
    <property type="match status" value="1"/>
</dbReference>
<comment type="caution">
    <text evidence="1">The sequence shown here is derived from an EMBL/GenBank/DDBJ whole genome shotgun (WGS) entry which is preliminary data.</text>
</comment>
<proteinExistence type="predicted"/>
<dbReference type="InterPro" id="IPR012337">
    <property type="entry name" value="RNaseH-like_sf"/>
</dbReference>
<organism evidence="1 2">
    <name type="scientific">Ustilago hordei</name>
    <name type="common">Barley covered smut fungus</name>
    <dbReference type="NCBI Taxonomy" id="120017"/>
    <lineage>
        <taxon>Eukaryota</taxon>
        <taxon>Fungi</taxon>
        <taxon>Dikarya</taxon>
        <taxon>Basidiomycota</taxon>
        <taxon>Ustilaginomycotina</taxon>
        <taxon>Ustilaginomycetes</taxon>
        <taxon>Ustilaginales</taxon>
        <taxon>Ustilaginaceae</taxon>
        <taxon>Ustilago</taxon>
    </lineage>
</organism>
<dbReference type="SUPFAM" id="SSF53098">
    <property type="entry name" value="Ribonuclease H-like"/>
    <property type="match status" value="1"/>
</dbReference>